<dbReference type="OrthoDB" id="8479944at2"/>
<proteinExistence type="predicted"/>
<feature type="transmembrane region" description="Helical" evidence="1">
    <location>
        <begin position="38"/>
        <end position="55"/>
    </location>
</feature>
<protein>
    <submittedName>
        <fullName evidence="2">Uncharacterized protein</fullName>
    </submittedName>
</protein>
<organism evidence="2 3">
    <name type="scientific">Novipirellula aureliae</name>
    <dbReference type="NCBI Taxonomy" id="2527966"/>
    <lineage>
        <taxon>Bacteria</taxon>
        <taxon>Pseudomonadati</taxon>
        <taxon>Planctomycetota</taxon>
        <taxon>Planctomycetia</taxon>
        <taxon>Pirellulales</taxon>
        <taxon>Pirellulaceae</taxon>
        <taxon>Novipirellula</taxon>
    </lineage>
</organism>
<evidence type="ECO:0000256" key="1">
    <source>
        <dbReference type="SAM" id="Phobius"/>
    </source>
</evidence>
<evidence type="ECO:0000313" key="2">
    <source>
        <dbReference type="EMBL" id="TWU37602.1"/>
    </source>
</evidence>
<dbReference type="EMBL" id="SJPY01000007">
    <property type="protein sequence ID" value="TWU37602.1"/>
    <property type="molecule type" value="Genomic_DNA"/>
</dbReference>
<keyword evidence="1" id="KW-1133">Transmembrane helix</keyword>
<dbReference type="RefSeq" id="WP_146601577.1">
    <property type="nucleotide sequence ID" value="NZ_SJPY01000007.1"/>
</dbReference>
<gene>
    <name evidence="2" type="ORF">Q31b_43900</name>
</gene>
<keyword evidence="1" id="KW-0472">Membrane</keyword>
<dbReference type="Proteomes" id="UP000315471">
    <property type="component" value="Unassembled WGS sequence"/>
</dbReference>
<comment type="caution">
    <text evidence="2">The sequence shown here is derived from an EMBL/GenBank/DDBJ whole genome shotgun (WGS) entry which is preliminary data.</text>
</comment>
<keyword evidence="1" id="KW-0812">Transmembrane</keyword>
<sequence>MRILGHTLLWAGFLAGAFVSLRHLESAGEGWATIRWDLYAVTIVVGIIGVVLLRIDNQKVEADDTKTDGQVSILRSRLARLIEVVDQLCRSDSLHPTQVRDSIDADCTGPLAEFAEARNALTRRYGLTVYADIMTEFASAERYINRSWSAAADGYVDEVAASLLRAKGHLAKAKILIDNADER</sequence>
<evidence type="ECO:0000313" key="3">
    <source>
        <dbReference type="Proteomes" id="UP000315471"/>
    </source>
</evidence>
<name>A0A5C6DLV4_9BACT</name>
<reference evidence="2 3" key="1">
    <citation type="submission" date="2019-02" db="EMBL/GenBank/DDBJ databases">
        <title>Deep-cultivation of Planctomycetes and their phenomic and genomic characterization uncovers novel biology.</title>
        <authorList>
            <person name="Wiegand S."/>
            <person name="Jogler M."/>
            <person name="Boedeker C."/>
            <person name="Pinto D."/>
            <person name="Vollmers J."/>
            <person name="Rivas-Marin E."/>
            <person name="Kohn T."/>
            <person name="Peeters S.H."/>
            <person name="Heuer A."/>
            <person name="Rast P."/>
            <person name="Oberbeckmann S."/>
            <person name="Bunk B."/>
            <person name="Jeske O."/>
            <person name="Meyerdierks A."/>
            <person name="Storesund J.E."/>
            <person name="Kallscheuer N."/>
            <person name="Luecker S."/>
            <person name="Lage O.M."/>
            <person name="Pohl T."/>
            <person name="Merkel B.J."/>
            <person name="Hornburger P."/>
            <person name="Mueller R.-W."/>
            <person name="Bruemmer F."/>
            <person name="Labrenz M."/>
            <person name="Spormann A.M."/>
            <person name="Op Den Camp H."/>
            <person name="Overmann J."/>
            <person name="Amann R."/>
            <person name="Jetten M.S.M."/>
            <person name="Mascher T."/>
            <person name="Medema M.H."/>
            <person name="Devos D.P."/>
            <person name="Kaster A.-K."/>
            <person name="Ovreas L."/>
            <person name="Rohde M."/>
            <person name="Galperin M.Y."/>
            <person name="Jogler C."/>
        </authorList>
    </citation>
    <scope>NUCLEOTIDE SEQUENCE [LARGE SCALE GENOMIC DNA]</scope>
    <source>
        <strain evidence="2 3">Q31b</strain>
    </source>
</reference>
<keyword evidence="3" id="KW-1185">Reference proteome</keyword>
<accession>A0A5C6DLV4</accession>
<dbReference type="AlphaFoldDB" id="A0A5C6DLV4"/>